<proteinExistence type="predicted"/>
<reference evidence="1 2" key="1">
    <citation type="submission" date="2020-10" db="EMBL/GenBank/DDBJ databases">
        <title>Phylogeny of dyella-like bacteria.</title>
        <authorList>
            <person name="Fu J."/>
        </authorList>
    </citation>
    <scope>NUCLEOTIDE SEQUENCE [LARGE SCALE GENOMIC DNA]</scope>
    <source>
        <strain evidence="1 2">DKC-1</strain>
    </source>
</reference>
<comment type="caution">
    <text evidence="1">The sequence shown here is derived from an EMBL/GenBank/DDBJ whole genome shotgun (WGS) entry which is preliminary data.</text>
</comment>
<protein>
    <submittedName>
        <fullName evidence="1">Uncharacterized protein</fullName>
    </submittedName>
</protein>
<dbReference type="EMBL" id="JADIKL010000011">
    <property type="protein sequence ID" value="MFK2932375.1"/>
    <property type="molecule type" value="Genomic_DNA"/>
</dbReference>
<dbReference type="RefSeq" id="WP_404541899.1">
    <property type="nucleotide sequence ID" value="NZ_JADIKL010000011.1"/>
</dbReference>
<dbReference type="Proteomes" id="UP001620397">
    <property type="component" value="Unassembled WGS sequence"/>
</dbReference>
<organism evidence="1 2">
    <name type="scientific">Dyella agri</name>
    <dbReference type="NCBI Taxonomy" id="1926869"/>
    <lineage>
        <taxon>Bacteria</taxon>
        <taxon>Pseudomonadati</taxon>
        <taxon>Pseudomonadota</taxon>
        <taxon>Gammaproteobacteria</taxon>
        <taxon>Lysobacterales</taxon>
        <taxon>Rhodanobacteraceae</taxon>
        <taxon>Dyella</taxon>
    </lineage>
</organism>
<evidence type="ECO:0000313" key="1">
    <source>
        <dbReference type="EMBL" id="MFK2932375.1"/>
    </source>
</evidence>
<accession>A0ABW8KJR0</accession>
<evidence type="ECO:0000313" key="2">
    <source>
        <dbReference type="Proteomes" id="UP001620397"/>
    </source>
</evidence>
<gene>
    <name evidence="1" type="ORF">ISP14_16450</name>
</gene>
<sequence length="111" mass="11669">MTKPVYALSNFAGQKASFSDGVVTYMSNGMITLETDHHQAVGSVCVIAYMAAYGADHDEAHTIVNAAIDDGHSAEASGQGFAGYKTFNGHMMGVTLSPTGKVTCTYLRDKG</sequence>
<name>A0ABW8KJR0_9GAMM</name>
<keyword evidence="2" id="KW-1185">Reference proteome</keyword>